<dbReference type="GeneID" id="83040616"/>
<organism evidence="5 6">
    <name type="scientific">Comamonas kerstersii</name>
    <dbReference type="NCBI Taxonomy" id="225992"/>
    <lineage>
        <taxon>Bacteria</taxon>
        <taxon>Pseudomonadati</taxon>
        <taxon>Pseudomonadota</taxon>
        <taxon>Betaproteobacteria</taxon>
        <taxon>Burkholderiales</taxon>
        <taxon>Comamonadaceae</taxon>
        <taxon>Comamonas</taxon>
    </lineage>
</organism>
<dbReference type="GO" id="GO:0006310">
    <property type="term" value="P:DNA recombination"/>
    <property type="evidence" value="ECO:0007669"/>
    <property type="project" value="UniProtKB-KW"/>
</dbReference>
<dbReference type="CDD" id="cd01189">
    <property type="entry name" value="INT_ICEBs1_C_like"/>
    <property type="match status" value="1"/>
</dbReference>
<dbReference type="Gene3D" id="1.10.443.10">
    <property type="entry name" value="Intergrase catalytic core"/>
    <property type="match status" value="1"/>
</dbReference>
<proteinExistence type="predicted"/>
<dbReference type="OrthoDB" id="5391994at2"/>
<dbReference type="InterPro" id="IPR050090">
    <property type="entry name" value="Tyrosine_recombinase_XerCD"/>
</dbReference>
<dbReference type="PANTHER" id="PTHR30349:SF36">
    <property type="entry name" value="PROPHAGE INTEGRASE INTR-RELATED"/>
    <property type="match status" value="1"/>
</dbReference>
<protein>
    <submittedName>
        <fullName evidence="5">Integrase</fullName>
    </submittedName>
</protein>
<dbReference type="InterPro" id="IPR002104">
    <property type="entry name" value="Integrase_catalytic"/>
</dbReference>
<dbReference type="InterPro" id="IPR011010">
    <property type="entry name" value="DNA_brk_join_enz"/>
</dbReference>
<dbReference type="InterPro" id="IPR013762">
    <property type="entry name" value="Integrase-like_cat_sf"/>
</dbReference>
<reference evidence="5 6" key="1">
    <citation type="submission" date="2017-03" db="EMBL/GenBank/DDBJ databases">
        <title>Rapid Whole Genome Sequencing of Comamonas kerstersii Causing Continuous ambulatory Peritoneal Dialysis-Associated Peritonitis.</title>
        <authorList>
            <person name="Zheng B."/>
        </authorList>
    </citation>
    <scope>NUCLEOTIDE SEQUENCE [LARGE SCALE GENOMIC DNA]</scope>
    <source>
        <strain evidence="5 6">8943</strain>
    </source>
</reference>
<dbReference type="GO" id="GO:0015074">
    <property type="term" value="P:DNA integration"/>
    <property type="evidence" value="ECO:0007669"/>
    <property type="project" value="UniProtKB-KW"/>
</dbReference>
<evidence type="ECO:0000259" key="4">
    <source>
        <dbReference type="PROSITE" id="PS51898"/>
    </source>
</evidence>
<dbReference type="Pfam" id="PF12167">
    <property type="entry name" value="Arm-DNA-bind_2"/>
    <property type="match status" value="1"/>
</dbReference>
<evidence type="ECO:0000313" key="5">
    <source>
        <dbReference type="EMBL" id="AQZ99363.1"/>
    </source>
</evidence>
<keyword evidence="3" id="KW-0233">DNA recombination</keyword>
<dbReference type="GO" id="GO:0003677">
    <property type="term" value="F:DNA binding"/>
    <property type="evidence" value="ECO:0007669"/>
    <property type="project" value="UniProtKB-KW"/>
</dbReference>
<accession>A0A1V0BHF0</accession>
<evidence type="ECO:0000256" key="2">
    <source>
        <dbReference type="ARBA" id="ARBA00023125"/>
    </source>
</evidence>
<dbReference type="Gene3D" id="1.10.150.130">
    <property type="match status" value="1"/>
</dbReference>
<keyword evidence="1" id="KW-0229">DNA integration</keyword>
<dbReference type="SUPFAM" id="SSF56349">
    <property type="entry name" value="DNA breaking-rejoining enzymes"/>
    <property type="match status" value="1"/>
</dbReference>
<evidence type="ECO:0000313" key="6">
    <source>
        <dbReference type="Proteomes" id="UP000242792"/>
    </source>
</evidence>
<dbReference type="PROSITE" id="PS51898">
    <property type="entry name" value="TYR_RECOMBINASE"/>
    <property type="match status" value="1"/>
</dbReference>
<dbReference type="Proteomes" id="UP000242792">
    <property type="component" value="Chromosome"/>
</dbReference>
<name>A0A1V0BHF0_9BURK</name>
<sequence>MDKKPNIKTPPGILIRELISGPRIQIAFSWNGQQCRELLPPCTINKAAITYAENLRNEIRRKIADGSFEYAAYFPESPKAQVQKKELCLMEDMLNNQLHLYEKQVANGQMSPSTYRGYYKSITGERMRHWHGWKLGDVTPSALRDWVSDMDCTSKAIRNMLIPLRSIFEDALNDGLITVNPFERIALSKLIRQTSKASDYVVDPFTHEERAAILQACRADEWPMFQFWFETGLRPGELQALEWQHIDFEHAIVRIEQNQVAGVIKGPKTESGRRTVDLSPDALEALKAQKPISFMRGKRVWLNQRTLEPWETDAQVRKTAWLPLMKRAGIKYRNPYQIRHTYASTRLTAGANPWYIADQMGHADVTMVFKTYGKFIREDFQKPRATLKAVK</sequence>
<dbReference type="InterPro" id="IPR022000">
    <property type="entry name" value="Min27-like_integrase_DNA_bind"/>
</dbReference>
<dbReference type="RefSeq" id="WP_054067816.1">
    <property type="nucleotide sequence ID" value="NZ_CAUCIF010000013.1"/>
</dbReference>
<dbReference type="Pfam" id="PF00589">
    <property type="entry name" value="Phage_integrase"/>
    <property type="match status" value="1"/>
</dbReference>
<keyword evidence="2" id="KW-0238">DNA-binding</keyword>
<dbReference type="AlphaFoldDB" id="A0A1V0BHF0"/>
<feature type="domain" description="Tyr recombinase" evidence="4">
    <location>
        <begin position="200"/>
        <end position="388"/>
    </location>
</feature>
<dbReference type="InterPro" id="IPR010998">
    <property type="entry name" value="Integrase_recombinase_N"/>
</dbReference>
<dbReference type="KEGG" id="cke:B5M06_14995"/>
<dbReference type="PANTHER" id="PTHR30349">
    <property type="entry name" value="PHAGE INTEGRASE-RELATED"/>
    <property type="match status" value="1"/>
</dbReference>
<evidence type="ECO:0000256" key="3">
    <source>
        <dbReference type="ARBA" id="ARBA00023172"/>
    </source>
</evidence>
<evidence type="ECO:0000256" key="1">
    <source>
        <dbReference type="ARBA" id="ARBA00022908"/>
    </source>
</evidence>
<dbReference type="EMBL" id="CP020121">
    <property type="protein sequence ID" value="AQZ99363.1"/>
    <property type="molecule type" value="Genomic_DNA"/>
</dbReference>
<gene>
    <name evidence="5" type="ORF">B5M06_14995</name>
</gene>